<sequence>MTKIPMCYAYFRSSVKTCLKYTESKNTDLHHRSKALADAKVVFATTLTRNEAAQATSIALGNGEENTGAMMVEVVPSSSQIQTSAGMINESCLTMVSDPSQKFCSTSLDGTAIGSDAGLVLPQGSASASVSPSSTASASLSSPSDVAFQDLQQPSTASIGTSSPSASAPVSGESADTTGIASAFFSSSSGGPSVTDASPTPISGNAVVNAAVPTGEASTSSTVSAGPISSAPPASGNVSTPSPVIVNAPSVNTSARGSSESGNTVSASVTASSGTGTPFVIVNALPSVVAPVTAAAAEADNTATTIPGQKMQVLPIGLGVFGGLAGITLLVVGYVYYERRKYRGQFRRRKAAEEELMGQAAPMGSAGRYGST</sequence>
<feature type="compositionally biased region" description="Polar residues" evidence="1">
    <location>
        <begin position="250"/>
        <end position="263"/>
    </location>
</feature>
<evidence type="ECO:0000313" key="3">
    <source>
        <dbReference type="EMBL" id="ORX36337.1"/>
    </source>
</evidence>
<organism evidence="3 4">
    <name type="scientific">Kockovaella imperatae</name>
    <dbReference type="NCBI Taxonomy" id="4999"/>
    <lineage>
        <taxon>Eukaryota</taxon>
        <taxon>Fungi</taxon>
        <taxon>Dikarya</taxon>
        <taxon>Basidiomycota</taxon>
        <taxon>Agaricomycotina</taxon>
        <taxon>Tremellomycetes</taxon>
        <taxon>Tremellales</taxon>
        <taxon>Cuniculitremaceae</taxon>
        <taxon>Kockovaella</taxon>
    </lineage>
</organism>
<name>A0A1Y1UFM5_9TREE</name>
<comment type="caution">
    <text evidence="3">The sequence shown here is derived from an EMBL/GenBank/DDBJ whole genome shotgun (WGS) entry which is preliminary data.</text>
</comment>
<keyword evidence="4" id="KW-1185">Reference proteome</keyword>
<evidence type="ECO:0000256" key="1">
    <source>
        <dbReference type="SAM" id="MobiDB-lite"/>
    </source>
</evidence>
<dbReference type="Proteomes" id="UP000193218">
    <property type="component" value="Unassembled WGS sequence"/>
</dbReference>
<feature type="compositionally biased region" description="Low complexity" evidence="1">
    <location>
        <begin position="125"/>
        <end position="144"/>
    </location>
</feature>
<feature type="compositionally biased region" description="Low complexity" evidence="1">
    <location>
        <begin position="224"/>
        <end position="236"/>
    </location>
</feature>
<dbReference type="GeneID" id="33555946"/>
<evidence type="ECO:0000313" key="4">
    <source>
        <dbReference type="Proteomes" id="UP000193218"/>
    </source>
</evidence>
<dbReference type="AlphaFoldDB" id="A0A1Y1UFM5"/>
<feature type="region of interest" description="Disordered" evidence="1">
    <location>
        <begin position="217"/>
        <end position="242"/>
    </location>
</feature>
<accession>A0A1Y1UFM5</accession>
<dbReference type="EMBL" id="NBSH01000008">
    <property type="protein sequence ID" value="ORX36337.1"/>
    <property type="molecule type" value="Genomic_DNA"/>
</dbReference>
<dbReference type="RefSeq" id="XP_021870438.1">
    <property type="nucleotide sequence ID" value="XM_022014138.1"/>
</dbReference>
<gene>
    <name evidence="3" type="ORF">BD324DRAFT_609011</name>
</gene>
<keyword evidence="2" id="KW-0472">Membrane</keyword>
<feature type="transmembrane region" description="Helical" evidence="2">
    <location>
        <begin position="313"/>
        <end position="337"/>
    </location>
</feature>
<reference evidence="3 4" key="1">
    <citation type="submission" date="2017-03" db="EMBL/GenBank/DDBJ databases">
        <title>Widespread Adenine N6-methylation of Active Genes in Fungi.</title>
        <authorList>
            <consortium name="DOE Joint Genome Institute"/>
            <person name="Mondo S.J."/>
            <person name="Dannebaum R.O."/>
            <person name="Kuo R.C."/>
            <person name="Louie K.B."/>
            <person name="Bewick A.J."/>
            <person name="Labutti K."/>
            <person name="Haridas S."/>
            <person name="Kuo A."/>
            <person name="Salamov A."/>
            <person name="Ahrendt S.R."/>
            <person name="Lau R."/>
            <person name="Bowen B.P."/>
            <person name="Lipzen A."/>
            <person name="Sullivan W."/>
            <person name="Andreopoulos W.B."/>
            <person name="Clum A."/>
            <person name="Lindquist E."/>
            <person name="Daum C."/>
            <person name="Northen T.R."/>
            <person name="Ramamoorthy G."/>
            <person name="Schmitz R.J."/>
            <person name="Gryganskyi A."/>
            <person name="Culley D."/>
            <person name="Magnuson J."/>
            <person name="James T.Y."/>
            <person name="O'Malley M.A."/>
            <person name="Stajich J.E."/>
            <person name="Spatafora J.W."/>
            <person name="Visel A."/>
            <person name="Grigoriev I.V."/>
        </authorList>
    </citation>
    <scope>NUCLEOTIDE SEQUENCE [LARGE SCALE GENOMIC DNA]</scope>
    <source>
        <strain evidence="3 4">NRRL Y-17943</strain>
    </source>
</reference>
<protein>
    <submittedName>
        <fullName evidence="3">Uncharacterized protein</fullName>
    </submittedName>
</protein>
<keyword evidence="2" id="KW-0812">Transmembrane</keyword>
<evidence type="ECO:0000256" key="2">
    <source>
        <dbReference type="SAM" id="Phobius"/>
    </source>
</evidence>
<dbReference type="InParanoid" id="A0A1Y1UFM5"/>
<feature type="region of interest" description="Disordered" evidence="1">
    <location>
        <begin position="123"/>
        <end position="144"/>
    </location>
</feature>
<dbReference type="OrthoDB" id="2596908at2759"/>
<dbReference type="STRING" id="4999.A0A1Y1UFM5"/>
<proteinExistence type="predicted"/>
<keyword evidence="2" id="KW-1133">Transmembrane helix</keyword>
<feature type="region of interest" description="Disordered" evidence="1">
    <location>
        <begin position="250"/>
        <end position="269"/>
    </location>
</feature>
<feature type="region of interest" description="Disordered" evidence="1">
    <location>
        <begin position="155"/>
        <end position="174"/>
    </location>
</feature>